<dbReference type="AlphaFoldDB" id="A0A811ZEA1"/>
<dbReference type="Proteomes" id="UP000645828">
    <property type="component" value="Unassembled WGS sequence"/>
</dbReference>
<evidence type="ECO:0000313" key="3">
    <source>
        <dbReference type="Proteomes" id="UP000645828"/>
    </source>
</evidence>
<dbReference type="EMBL" id="CAJHUB010000762">
    <property type="protein sequence ID" value="CAD7686990.1"/>
    <property type="molecule type" value="Genomic_DNA"/>
</dbReference>
<comment type="caution">
    <text evidence="2">The sequence shown here is derived from an EMBL/GenBank/DDBJ whole genome shotgun (WGS) entry which is preliminary data.</text>
</comment>
<sequence>MYSYIFRAARVNICRDRGKKISRRRGAFSARDGAGARAEGRPAGPAKGRRGRAAAATWAPLHSRVSLLTHCVTPARASEVAPVTDVAFEDRGTPAPGDDDPGRLQSAGNLDSPNWWCGRHRCPPGFTGLFEGADHSPGSTAETSPPLPSGGLHFPSLHLLVTPERQTSDWPRPSLNAASSRKPVQVDVSIGNRPSLPSPRENRGGKASLGWIPGAVGLRERIWTPRGETRAGPGLPAWPLPTT</sequence>
<name>A0A811ZEA1_NYCPR</name>
<feature type="region of interest" description="Disordered" evidence="1">
    <location>
        <begin position="24"/>
        <end position="50"/>
    </location>
</feature>
<keyword evidence="3" id="KW-1185">Reference proteome</keyword>
<protein>
    <submittedName>
        <fullName evidence="2">(raccoon dog) hypothetical protein</fullName>
    </submittedName>
</protein>
<feature type="region of interest" description="Disordered" evidence="1">
    <location>
        <begin position="129"/>
        <end position="208"/>
    </location>
</feature>
<accession>A0A811ZEA1</accession>
<evidence type="ECO:0000256" key="1">
    <source>
        <dbReference type="SAM" id="MobiDB-lite"/>
    </source>
</evidence>
<proteinExistence type="predicted"/>
<feature type="region of interest" description="Disordered" evidence="1">
    <location>
        <begin position="88"/>
        <end position="107"/>
    </location>
</feature>
<organism evidence="2 3">
    <name type="scientific">Nyctereutes procyonoides</name>
    <name type="common">Raccoon dog</name>
    <name type="synonym">Canis procyonoides</name>
    <dbReference type="NCBI Taxonomy" id="34880"/>
    <lineage>
        <taxon>Eukaryota</taxon>
        <taxon>Metazoa</taxon>
        <taxon>Chordata</taxon>
        <taxon>Craniata</taxon>
        <taxon>Vertebrata</taxon>
        <taxon>Euteleostomi</taxon>
        <taxon>Mammalia</taxon>
        <taxon>Eutheria</taxon>
        <taxon>Laurasiatheria</taxon>
        <taxon>Carnivora</taxon>
        <taxon>Caniformia</taxon>
        <taxon>Canidae</taxon>
        <taxon>Nyctereutes</taxon>
    </lineage>
</organism>
<feature type="compositionally biased region" description="Low complexity" evidence="1">
    <location>
        <begin position="30"/>
        <end position="46"/>
    </location>
</feature>
<evidence type="ECO:0000313" key="2">
    <source>
        <dbReference type="EMBL" id="CAD7686990.1"/>
    </source>
</evidence>
<gene>
    <name evidence="2" type="ORF">NYPRO_LOCUS19783</name>
</gene>
<reference evidence="2" key="1">
    <citation type="submission" date="2020-12" db="EMBL/GenBank/DDBJ databases">
        <authorList>
            <consortium name="Molecular Ecology Group"/>
        </authorList>
    </citation>
    <scope>NUCLEOTIDE SEQUENCE</scope>
    <source>
        <strain evidence="2">TBG_1078</strain>
    </source>
</reference>